<dbReference type="Proteomes" id="UP000246050">
    <property type="component" value="Unassembled WGS sequence"/>
</dbReference>
<dbReference type="EMBL" id="QGKS01000289">
    <property type="protein sequence ID" value="PWR12480.1"/>
    <property type="molecule type" value="Genomic_DNA"/>
</dbReference>
<reference evidence="1 2" key="1">
    <citation type="submission" date="2018-05" db="EMBL/GenBank/DDBJ databases">
        <title>Micromonosporas from Atacama Desert.</title>
        <authorList>
            <person name="Carro L."/>
            <person name="Golinska P."/>
            <person name="Klenk H.-P."/>
            <person name="Goodfellow M."/>
        </authorList>
    </citation>
    <scope>NUCLEOTIDE SEQUENCE [LARGE SCALE GENOMIC DNA]</scope>
    <source>
        <strain evidence="1 2">4G51</strain>
    </source>
</reference>
<proteinExistence type="predicted"/>
<accession>A0A317DE79</accession>
<dbReference type="OrthoDB" id="3394211at2"/>
<sequence>MTFREDLHQARTGNGPAVIATLRNTAIGYHRTTGATNIARATRNAYRRPHDLIAAVTSSYPTTQ</sequence>
<comment type="caution">
    <text evidence="1">The sequence shown here is derived from an EMBL/GenBank/DDBJ whole genome shotgun (WGS) entry which is preliminary data.</text>
</comment>
<evidence type="ECO:0000313" key="2">
    <source>
        <dbReference type="Proteomes" id="UP000246050"/>
    </source>
</evidence>
<gene>
    <name evidence="1" type="ORF">DKT69_23860</name>
</gene>
<dbReference type="AlphaFoldDB" id="A0A317DE79"/>
<name>A0A317DE79_9ACTN</name>
<protein>
    <submittedName>
        <fullName evidence="1">Uncharacterized protein</fullName>
    </submittedName>
</protein>
<organism evidence="1 2">
    <name type="scientific">Micromonospora sicca</name>
    <dbReference type="NCBI Taxonomy" id="2202420"/>
    <lineage>
        <taxon>Bacteria</taxon>
        <taxon>Bacillati</taxon>
        <taxon>Actinomycetota</taxon>
        <taxon>Actinomycetes</taxon>
        <taxon>Micromonosporales</taxon>
        <taxon>Micromonosporaceae</taxon>
        <taxon>Micromonospora</taxon>
    </lineage>
</organism>
<dbReference type="RefSeq" id="WP_109803736.1">
    <property type="nucleotide sequence ID" value="NZ_QGKS01000289.1"/>
</dbReference>
<evidence type="ECO:0000313" key="1">
    <source>
        <dbReference type="EMBL" id="PWR12480.1"/>
    </source>
</evidence>